<dbReference type="FunCoup" id="B4MS40">
    <property type="interactions" value="11"/>
</dbReference>
<comment type="function">
    <text evidence="6">Gustatory receptor which mediates acceptance or avoidance behavior, depending on its substrates.</text>
</comment>
<evidence type="ECO:0000256" key="6">
    <source>
        <dbReference type="RuleBase" id="RU363108"/>
    </source>
</evidence>
<dbReference type="InterPro" id="IPR013604">
    <property type="entry name" value="7TM_chemorcpt"/>
</dbReference>
<dbReference type="GO" id="GO:0005886">
    <property type="term" value="C:plasma membrane"/>
    <property type="evidence" value="ECO:0007669"/>
    <property type="project" value="UniProtKB-SubCell"/>
</dbReference>
<sequence>MEQISLSMRFYSMLMNFIGLSNLHYDKRSRQLELRHVPTLVYSLILNVIYFLLAPSAFTLLVQSMYRCEVMGMLPMVFNVVSLAKLSSILLLLLSIWVRRRRLSRLANGYMLLLDNYRMGLTNYCKPRCILKLLMTSSRFYLLMVQLVGPGSAVRCNKTGVTSFSLFYLAAVLFGVMMELLLSLTDFSGYIFVVMANWVLISMAEEVNGMTLDHQKLPQRSGCIRRMAESQLLVGWRKFWQRVQSIDKLMAQLLNISQWQMLFNLFTSYLSDIAIVFRMLIYAEYERDFHLYRLLMYALVCVAHHTDIMMRFHIYEKNHLHWQELLQSLGQLFSDLRPERGELHFFRYVEFAVLRLGRQLQPNSQRVRPKQIAGLFDMSNAKAFTLTSSMAINVLLLFQIAYKNYS</sequence>
<dbReference type="GO" id="GO:0050909">
    <property type="term" value="P:sensory perception of taste"/>
    <property type="evidence" value="ECO:0007669"/>
    <property type="project" value="InterPro"/>
</dbReference>
<keyword evidence="5 6" id="KW-0472">Membrane</keyword>
<accession>B4MS40</accession>
<feature type="transmembrane region" description="Helical" evidence="6">
    <location>
        <begin position="383"/>
        <end position="402"/>
    </location>
</feature>
<dbReference type="Proteomes" id="UP000007798">
    <property type="component" value="Unassembled WGS sequence"/>
</dbReference>
<evidence type="ECO:0000256" key="1">
    <source>
        <dbReference type="ARBA" id="ARBA00004651"/>
    </source>
</evidence>
<dbReference type="STRING" id="7260.B4MS40"/>
<keyword evidence="4 6" id="KW-1133">Transmembrane helix</keyword>
<feature type="transmembrane region" description="Helical" evidence="6">
    <location>
        <begin position="161"/>
        <end position="182"/>
    </location>
</feature>
<dbReference type="AlphaFoldDB" id="B4MS40"/>
<dbReference type="Pfam" id="PF08395">
    <property type="entry name" value="7tm_7"/>
    <property type="match status" value="1"/>
</dbReference>
<evidence type="ECO:0000313" key="7">
    <source>
        <dbReference type="EMBL" id="EDW74929.1"/>
    </source>
</evidence>
<feature type="transmembrane region" description="Helical" evidence="6">
    <location>
        <begin position="261"/>
        <end position="282"/>
    </location>
</feature>
<keyword evidence="6" id="KW-0807">Transducer</keyword>
<keyword evidence="2 6" id="KW-1003">Cell membrane</keyword>
<keyword evidence="3 6" id="KW-0812">Transmembrane</keyword>
<dbReference type="OrthoDB" id="8070166at2759"/>
<comment type="similarity">
    <text evidence="6">Belongs to the insect chemoreceptor superfamily. Gustatory receptor (GR) family.</text>
</comment>
<dbReference type="PhylomeDB" id="B4MS40"/>
<comment type="caution">
    <text evidence="6">Lacks conserved residue(s) required for the propagation of feature annotation.</text>
</comment>
<feature type="transmembrane region" description="Helical" evidence="6">
    <location>
        <begin position="73"/>
        <end position="98"/>
    </location>
</feature>
<protein>
    <recommendedName>
        <fullName evidence="6">Gustatory receptor</fullName>
    </recommendedName>
</protein>
<gene>
    <name evidence="7" type="primary">Dwil\GK15939</name>
    <name evidence="7" type="ORF">Dwil_GK15939</name>
</gene>
<evidence type="ECO:0000256" key="5">
    <source>
        <dbReference type="ARBA" id="ARBA00023136"/>
    </source>
</evidence>
<dbReference type="eggNOG" id="ENOG502TAE4">
    <property type="taxonomic scope" value="Eukaryota"/>
</dbReference>
<comment type="subcellular location">
    <subcellularLocation>
        <location evidence="1 6">Cell membrane</location>
        <topology evidence="1 6">Multi-pass membrane protein</topology>
    </subcellularLocation>
</comment>
<evidence type="ECO:0000256" key="3">
    <source>
        <dbReference type="ARBA" id="ARBA00022692"/>
    </source>
</evidence>
<keyword evidence="8" id="KW-1185">Reference proteome</keyword>
<dbReference type="GO" id="GO:0007165">
    <property type="term" value="P:signal transduction"/>
    <property type="evidence" value="ECO:0007669"/>
    <property type="project" value="UniProtKB-KW"/>
</dbReference>
<dbReference type="EMBL" id="CH963850">
    <property type="protein sequence ID" value="EDW74929.1"/>
    <property type="molecule type" value="Genomic_DNA"/>
</dbReference>
<name>B4MS40_DROWI</name>
<feature type="transmembrane region" description="Helical" evidence="6">
    <location>
        <begin position="37"/>
        <end position="61"/>
    </location>
</feature>
<feature type="transmembrane region" description="Helical" evidence="6">
    <location>
        <begin position="294"/>
        <end position="314"/>
    </location>
</feature>
<dbReference type="OMA" id="LRFYFEL"/>
<evidence type="ECO:0000256" key="2">
    <source>
        <dbReference type="ARBA" id="ARBA00022475"/>
    </source>
</evidence>
<keyword evidence="6" id="KW-0675">Receptor</keyword>
<proteinExistence type="inferred from homology"/>
<evidence type="ECO:0000313" key="8">
    <source>
        <dbReference type="Proteomes" id="UP000007798"/>
    </source>
</evidence>
<reference evidence="7 8" key="1">
    <citation type="journal article" date="2007" name="Nature">
        <title>Evolution of genes and genomes on the Drosophila phylogeny.</title>
        <authorList>
            <consortium name="Drosophila 12 Genomes Consortium"/>
            <person name="Clark A.G."/>
            <person name="Eisen M.B."/>
            <person name="Smith D.R."/>
            <person name="Bergman C.M."/>
            <person name="Oliver B."/>
            <person name="Markow T.A."/>
            <person name="Kaufman T.C."/>
            <person name="Kellis M."/>
            <person name="Gelbart W."/>
            <person name="Iyer V.N."/>
            <person name="Pollard D.A."/>
            <person name="Sackton T.B."/>
            <person name="Larracuente A.M."/>
            <person name="Singh N.D."/>
            <person name="Abad J.P."/>
            <person name="Abt D.N."/>
            <person name="Adryan B."/>
            <person name="Aguade M."/>
            <person name="Akashi H."/>
            <person name="Anderson W.W."/>
            <person name="Aquadro C.F."/>
            <person name="Ardell D.H."/>
            <person name="Arguello R."/>
            <person name="Artieri C.G."/>
            <person name="Barbash D.A."/>
            <person name="Barker D."/>
            <person name="Barsanti P."/>
            <person name="Batterham P."/>
            <person name="Batzoglou S."/>
            <person name="Begun D."/>
            <person name="Bhutkar A."/>
            <person name="Blanco E."/>
            <person name="Bosak S.A."/>
            <person name="Bradley R.K."/>
            <person name="Brand A.D."/>
            <person name="Brent M.R."/>
            <person name="Brooks A.N."/>
            <person name="Brown R.H."/>
            <person name="Butlin R.K."/>
            <person name="Caggese C."/>
            <person name="Calvi B.R."/>
            <person name="Bernardo de Carvalho A."/>
            <person name="Caspi A."/>
            <person name="Castrezana S."/>
            <person name="Celniker S.E."/>
            <person name="Chang J.L."/>
            <person name="Chapple C."/>
            <person name="Chatterji S."/>
            <person name="Chinwalla A."/>
            <person name="Civetta A."/>
            <person name="Clifton S.W."/>
            <person name="Comeron J.M."/>
            <person name="Costello J.C."/>
            <person name="Coyne J.A."/>
            <person name="Daub J."/>
            <person name="David R.G."/>
            <person name="Delcher A.L."/>
            <person name="Delehaunty K."/>
            <person name="Do C.B."/>
            <person name="Ebling H."/>
            <person name="Edwards K."/>
            <person name="Eickbush T."/>
            <person name="Evans J.D."/>
            <person name="Filipski A."/>
            <person name="Findeiss S."/>
            <person name="Freyhult E."/>
            <person name="Fulton L."/>
            <person name="Fulton R."/>
            <person name="Garcia A.C."/>
            <person name="Gardiner A."/>
            <person name="Garfield D.A."/>
            <person name="Garvin B.E."/>
            <person name="Gibson G."/>
            <person name="Gilbert D."/>
            <person name="Gnerre S."/>
            <person name="Godfrey J."/>
            <person name="Good R."/>
            <person name="Gotea V."/>
            <person name="Gravely B."/>
            <person name="Greenberg A.J."/>
            <person name="Griffiths-Jones S."/>
            <person name="Gross S."/>
            <person name="Guigo R."/>
            <person name="Gustafson E.A."/>
            <person name="Haerty W."/>
            <person name="Hahn M.W."/>
            <person name="Halligan D.L."/>
            <person name="Halpern A.L."/>
            <person name="Halter G.M."/>
            <person name="Han M.V."/>
            <person name="Heger A."/>
            <person name="Hillier L."/>
            <person name="Hinrichs A.S."/>
            <person name="Holmes I."/>
            <person name="Hoskins R.A."/>
            <person name="Hubisz M.J."/>
            <person name="Hultmark D."/>
            <person name="Huntley M.A."/>
            <person name="Jaffe D.B."/>
            <person name="Jagadeeshan S."/>
            <person name="Jeck W.R."/>
            <person name="Johnson J."/>
            <person name="Jones C.D."/>
            <person name="Jordan W.C."/>
            <person name="Karpen G.H."/>
            <person name="Kataoka E."/>
            <person name="Keightley P.D."/>
            <person name="Kheradpour P."/>
            <person name="Kirkness E.F."/>
            <person name="Koerich L.B."/>
            <person name="Kristiansen K."/>
            <person name="Kudrna D."/>
            <person name="Kulathinal R.J."/>
            <person name="Kumar S."/>
            <person name="Kwok R."/>
            <person name="Lander E."/>
            <person name="Langley C.H."/>
            <person name="Lapoint R."/>
            <person name="Lazzaro B.P."/>
            <person name="Lee S.J."/>
            <person name="Levesque L."/>
            <person name="Li R."/>
            <person name="Lin C.F."/>
            <person name="Lin M.F."/>
            <person name="Lindblad-Toh K."/>
            <person name="Llopart A."/>
            <person name="Long M."/>
            <person name="Low L."/>
            <person name="Lozovsky E."/>
            <person name="Lu J."/>
            <person name="Luo M."/>
            <person name="Machado C.A."/>
            <person name="Makalowski W."/>
            <person name="Marzo M."/>
            <person name="Matsuda M."/>
            <person name="Matzkin L."/>
            <person name="McAllister B."/>
            <person name="McBride C.S."/>
            <person name="McKernan B."/>
            <person name="McKernan K."/>
            <person name="Mendez-Lago M."/>
            <person name="Minx P."/>
            <person name="Mollenhauer M.U."/>
            <person name="Montooth K."/>
            <person name="Mount S.M."/>
            <person name="Mu X."/>
            <person name="Myers E."/>
            <person name="Negre B."/>
            <person name="Newfeld S."/>
            <person name="Nielsen R."/>
            <person name="Noor M.A."/>
            <person name="O'Grady P."/>
            <person name="Pachter L."/>
            <person name="Papaceit M."/>
            <person name="Parisi M.J."/>
            <person name="Parisi M."/>
            <person name="Parts L."/>
            <person name="Pedersen J.S."/>
            <person name="Pesole G."/>
            <person name="Phillippy A.M."/>
            <person name="Ponting C.P."/>
            <person name="Pop M."/>
            <person name="Porcelli D."/>
            <person name="Powell J.R."/>
            <person name="Prohaska S."/>
            <person name="Pruitt K."/>
            <person name="Puig M."/>
            <person name="Quesneville H."/>
            <person name="Ram K.R."/>
            <person name="Rand D."/>
            <person name="Rasmussen M.D."/>
            <person name="Reed L.K."/>
            <person name="Reenan R."/>
            <person name="Reily A."/>
            <person name="Remington K.A."/>
            <person name="Rieger T.T."/>
            <person name="Ritchie M.G."/>
            <person name="Robin C."/>
            <person name="Rogers Y.H."/>
            <person name="Rohde C."/>
            <person name="Rozas J."/>
            <person name="Rubenfield M.J."/>
            <person name="Ruiz A."/>
            <person name="Russo S."/>
            <person name="Salzberg S.L."/>
            <person name="Sanchez-Gracia A."/>
            <person name="Saranga D.J."/>
            <person name="Sato H."/>
            <person name="Schaeffer S.W."/>
            <person name="Schatz M.C."/>
            <person name="Schlenke T."/>
            <person name="Schwartz R."/>
            <person name="Segarra C."/>
            <person name="Singh R.S."/>
            <person name="Sirot L."/>
            <person name="Sirota M."/>
            <person name="Sisneros N.B."/>
            <person name="Smith C.D."/>
            <person name="Smith T.F."/>
            <person name="Spieth J."/>
            <person name="Stage D.E."/>
            <person name="Stark A."/>
            <person name="Stephan W."/>
            <person name="Strausberg R.L."/>
            <person name="Strempel S."/>
            <person name="Sturgill D."/>
            <person name="Sutton G."/>
            <person name="Sutton G.G."/>
            <person name="Tao W."/>
            <person name="Teichmann S."/>
            <person name="Tobari Y.N."/>
            <person name="Tomimura Y."/>
            <person name="Tsolas J.M."/>
            <person name="Valente V.L."/>
            <person name="Venter E."/>
            <person name="Venter J.C."/>
            <person name="Vicario S."/>
            <person name="Vieira F.G."/>
            <person name="Vilella A.J."/>
            <person name="Villasante A."/>
            <person name="Walenz B."/>
            <person name="Wang J."/>
            <person name="Wasserman M."/>
            <person name="Watts T."/>
            <person name="Wilson D."/>
            <person name="Wilson R.K."/>
            <person name="Wing R.A."/>
            <person name="Wolfner M.F."/>
            <person name="Wong A."/>
            <person name="Wong G.K."/>
            <person name="Wu C.I."/>
            <person name="Wu G."/>
            <person name="Yamamoto D."/>
            <person name="Yang H.P."/>
            <person name="Yang S.P."/>
            <person name="Yorke J.A."/>
            <person name="Yoshida K."/>
            <person name="Zdobnov E."/>
            <person name="Zhang P."/>
            <person name="Zhang Y."/>
            <person name="Zimin A.V."/>
            <person name="Baldwin J."/>
            <person name="Abdouelleil A."/>
            <person name="Abdulkadir J."/>
            <person name="Abebe A."/>
            <person name="Abera B."/>
            <person name="Abreu J."/>
            <person name="Acer S.C."/>
            <person name="Aftuck L."/>
            <person name="Alexander A."/>
            <person name="An P."/>
            <person name="Anderson E."/>
            <person name="Anderson S."/>
            <person name="Arachi H."/>
            <person name="Azer M."/>
            <person name="Bachantsang P."/>
            <person name="Barry A."/>
            <person name="Bayul T."/>
            <person name="Berlin A."/>
            <person name="Bessette D."/>
            <person name="Bloom T."/>
            <person name="Blye J."/>
            <person name="Boguslavskiy L."/>
            <person name="Bonnet C."/>
            <person name="Boukhgalter B."/>
            <person name="Bourzgui I."/>
            <person name="Brown A."/>
            <person name="Cahill P."/>
            <person name="Channer S."/>
            <person name="Cheshatsang Y."/>
            <person name="Chuda L."/>
            <person name="Citroen M."/>
            <person name="Collymore A."/>
            <person name="Cooke P."/>
            <person name="Costello M."/>
            <person name="D'Aco K."/>
            <person name="Daza R."/>
            <person name="De Haan G."/>
            <person name="DeGray S."/>
            <person name="DeMaso C."/>
            <person name="Dhargay N."/>
            <person name="Dooley K."/>
            <person name="Dooley E."/>
            <person name="Doricent M."/>
            <person name="Dorje P."/>
            <person name="Dorjee K."/>
            <person name="Dupes A."/>
            <person name="Elong R."/>
            <person name="Falk J."/>
            <person name="Farina A."/>
            <person name="Faro S."/>
            <person name="Ferguson D."/>
            <person name="Fisher S."/>
            <person name="Foley C.D."/>
            <person name="Franke A."/>
            <person name="Friedrich D."/>
            <person name="Gadbois L."/>
            <person name="Gearin G."/>
            <person name="Gearin C.R."/>
            <person name="Giannoukos G."/>
            <person name="Goode T."/>
            <person name="Graham J."/>
            <person name="Grandbois E."/>
            <person name="Grewal S."/>
            <person name="Gyaltsen K."/>
            <person name="Hafez N."/>
            <person name="Hagos B."/>
            <person name="Hall J."/>
            <person name="Henson C."/>
            <person name="Hollinger A."/>
            <person name="Honan T."/>
            <person name="Huard M.D."/>
            <person name="Hughes L."/>
            <person name="Hurhula B."/>
            <person name="Husby M.E."/>
            <person name="Kamat A."/>
            <person name="Kanga B."/>
            <person name="Kashin S."/>
            <person name="Khazanovich D."/>
            <person name="Kisner P."/>
            <person name="Lance K."/>
            <person name="Lara M."/>
            <person name="Lee W."/>
            <person name="Lennon N."/>
            <person name="Letendre F."/>
            <person name="LeVine R."/>
            <person name="Lipovsky A."/>
            <person name="Liu X."/>
            <person name="Liu J."/>
            <person name="Liu S."/>
            <person name="Lokyitsang T."/>
            <person name="Lokyitsang Y."/>
            <person name="Lubonja R."/>
            <person name="Lui A."/>
            <person name="MacDonald P."/>
            <person name="Magnisalis V."/>
            <person name="Maru K."/>
            <person name="Matthews C."/>
            <person name="McCusker W."/>
            <person name="McDonough S."/>
            <person name="Mehta T."/>
            <person name="Meldrim J."/>
            <person name="Meneus L."/>
            <person name="Mihai O."/>
            <person name="Mihalev A."/>
            <person name="Mihova T."/>
            <person name="Mittelman R."/>
            <person name="Mlenga V."/>
            <person name="Montmayeur A."/>
            <person name="Mulrain L."/>
            <person name="Navidi A."/>
            <person name="Naylor J."/>
            <person name="Negash T."/>
            <person name="Nguyen T."/>
            <person name="Nguyen N."/>
            <person name="Nicol R."/>
            <person name="Norbu C."/>
            <person name="Norbu N."/>
            <person name="Novod N."/>
            <person name="O'Neill B."/>
            <person name="Osman S."/>
            <person name="Markiewicz E."/>
            <person name="Oyono O.L."/>
            <person name="Patti C."/>
            <person name="Phunkhang P."/>
            <person name="Pierre F."/>
            <person name="Priest M."/>
            <person name="Raghuraman S."/>
            <person name="Rege F."/>
            <person name="Reyes R."/>
            <person name="Rise C."/>
            <person name="Rogov P."/>
            <person name="Ross K."/>
            <person name="Ryan E."/>
            <person name="Settipalli S."/>
            <person name="Shea T."/>
            <person name="Sherpa N."/>
            <person name="Shi L."/>
            <person name="Shih D."/>
            <person name="Sparrow T."/>
            <person name="Spaulding J."/>
            <person name="Stalker J."/>
            <person name="Stange-Thomann N."/>
            <person name="Stavropoulos S."/>
            <person name="Stone C."/>
            <person name="Strader C."/>
            <person name="Tesfaye S."/>
            <person name="Thomson T."/>
            <person name="Thoulutsang Y."/>
            <person name="Thoulutsang D."/>
            <person name="Topham K."/>
            <person name="Topping I."/>
            <person name="Tsamla T."/>
            <person name="Vassiliev H."/>
            <person name="Vo A."/>
            <person name="Wangchuk T."/>
            <person name="Wangdi T."/>
            <person name="Weiand M."/>
            <person name="Wilkinson J."/>
            <person name="Wilson A."/>
            <person name="Yadav S."/>
            <person name="Young G."/>
            <person name="Yu Q."/>
            <person name="Zembek L."/>
            <person name="Zhong D."/>
            <person name="Zimmer A."/>
            <person name="Zwirko Z."/>
            <person name="Jaffe D.B."/>
            <person name="Alvarez P."/>
            <person name="Brockman W."/>
            <person name="Butler J."/>
            <person name="Chin C."/>
            <person name="Gnerre S."/>
            <person name="Grabherr M."/>
            <person name="Kleber M."/>
            <person name="Mauceli E."/>
            <person name="MacCallum I."/>
        </authorList>
    </citation>
    <scope>NUCLEOTIDE SEQUENCE [LARGE SCALE GENOMIC DNA]</scope>
    <source>
        <strain evidence="8">Tucson 14030-0811.24</strain>
    </source>
</reference>
<dbReference type="HOGENOM" id="CLU_667770_0_0_1"/>
<organism evidence="7 8">
    <name type="scientific">Drosophila willistoni</name>
    <name type="common">Fruit fly</name>
    <dbReference type="NCBI Taxonomy" id="7260"/>
    <lineage>
        <taxon>Eukaryota</taxon>
        <taxon>Metazoa</taxon>
        <taxon>Ecdysozoa</taxon>
        <taxon>Arthropoda</taxon>
        <taxon>Hexapoda</taxon>
        <taxon>Insecta</taxon>
        <taxon>Pterygota</taxon>
        <taxon>Neoptera</taxon>
        <taxon>Endopterygota</taxon>
        <taxon>Diptera</taxon>
        <taxon>Brachycera</taxon>
        <taxon>Muscomorpha</taxon>
        <taxon>Ephydroidea</taxon>
        <taxon>Drosophilidae</taxon>
        <taxon>Drosophila</taxon>
        <taxon>Sophophora</taxon>
    </lineage>
</organism>
<evidence type="ECO:0000256" key="4">
    <source>
        <dbReference type="ARBA" id="ARBA00022989"/>
    </source>
</evidence>
<dbReference type="InParanoid" id="B4MS40"/>